<keyword evidence="2" id="KW-1185">Reference proteome</keyword>
<dbReference type="Proteomes" id="UP000827889">
    <property type="component" value="Chromosome 8"/>
</dbReference>
<feature type="region of interest" description="Disordered" evidence="1">
    <location>
        <begin position="1"/>
        <end position="41"/>
    </location>
</feature>
<gene>
    <name evidence="3" type="primary">LOC115741239</name>
</gene>
<reference evidence="3" key="1">
    <citation type="submission" date="2025-08" db="UniProtKB">
        <authorList>
            <consortium name="RefSeq"/>
        </authorList>
    </citation>
    <scope>IDENTIFICATION</scope>
    <source>
        <tissue evidence="3">Leaf</tissue>
    </source>
</reference>
<sequence>MGSCVSAQRSSSLESAVKRSLSSASQMEKPMGARHPRPAAGEVPVAAIGVPLGSRRTPTFSDFGSKEDKFFDSQAWMESDCEDEFFSVKGDFTPSRGSTPVHDSFITSTPQRITTFYKDEALGSIPKPTPAGGKKKLAELFQESFRGGQCLNGDNKFSNNPTNPAWGISSASGANSVHSSKRTAGGGSTIIEEKQVTPFQDCLLSLVSCGGSSKRRRKMTPAIAIHG</sequence>
<dbReference type="OrthoDB" id="1925325at2759"/>
<evidence type="ECO:0000256" key="1">
    <source>
        <dbReference type="SAM" id="MobiDB-lite"/>
    </source>
</evidence>
<dbReference type="AlphaFoldDB" id="A0A8B8P7T0"/>
<organism evidence="2 3">
    <name type="scientific">Rhodamnia argentea</name>
    <dbReference type="NCBI Taxonomy" id="178133"/>
    <lineage>
        <taxon>Eukaryota</taxon>
        <taxon>Viridiplantae</taxon>
        <taxon>Streptophyta</taxon>
        <taxon>Embryophyta</taxon>
        <taxon>Tracheophyta</taxon>
        <taxon>Spermatophyta</taxon>
        <taxon>Magnoliopsida</taxon>
        <taxon>eudicotyledons</taxon>
        <taxon>Gunneridae</taxon>
        <taxon>Pentapetalae</taxon>
        <taxon>rosids</taxon>
        <taxon>malvids</taxon>
        <taxon>Myrtales</taxon>
        <taxon>Myrtaceae</taxon>
        <taxon>Myrtoideae</taxon>
        <taxon>Myrteae</taxon>
        <taxon>Australasian group</taxon>
        <taxon>Rhodamnia</taxon>
    </lineage>
</organism>
<evidence type="ECO:0000313" key="2">
    <source>
        <dbReference type="Proteomes" id="UP000827889"/>
    </source>
</evidence>
<dbReference type="PANTHER" id="PTHR34280:SF2">
    <property type="entry name" value="OS01G0920100 PROTEIN"/>
    <property type="match status" value="1"/>
</dbReference>
<name>A0A8B8P7T0_9MYRT</name>
<dbReference type="KEGG" id="rarg:115741239"/>
<dbReference type="GeneID" id="115741239"/>
<dbReference type="RefSeq" id="XP_030530905.1">
    <property type="nucleotide sequence ID" value="XM_030675045.2"/>
</dbReference>
<dbReference type="PANTHER" id="PTHR34280">
    <property type="entry name" value="OS01G0920100 PROTEIN"/>
    <property type="match status" value="1"/>
</dbReference>
<proteinExistence type="predicted"/>
<protein>
    <submittedName>
        <fullName evidence="3">Uncharacterized protein At3g27210-like</fullName>
    </submittedName>
</protein>
<feature type="compositionally biased region" description="Polar residues" evidence="1">
    <location>
        <begin position="1"/>
        <end position="26"/>
    </location>
</feature>
<dbReference type="InterPro" id="IPR038947">
    <property type="entry name" value="At3g27210-like"/>
</dbReference>
<evidence type="ECO:0000313" key="3">
    <source>
        <dbReference type="RefSeq" id="XP_030530905.1"/>
    </source>
</evidence>
<accession>A0A8B8P7T0</accession>